<reference evidence="1" key="1">
    <citation type="journal article" date="2020" name="Stud. Mycol.">
        <title>101 Dothideomycetes genomes: a test case for predicting lifestyles and emergence of pathogens.</title>
        <authorList>
            <person name="Haridas S."/>
            <person name="Albert R."/>
            <person name="Binder M."/>
            <person name="Bloem J."/>
            <person name="Labutti K."/>
            <person name="Salamov A."/>
            <person name="Andreopoulos B."/>
            <person name="Baker S."/>
            <person name="Barry K."/>
            <person name="Bills G."/>
            <person name="Bluhm B."/>
            <person name="Cannon C."/>
            <person name="Castanera R."/>
            <person name="Culley D."/>
            <person name="Daum C."/>
            <person name="Ezra D."/>
            <person name="Gonzalez J."/>
            <person name="Henrissat B."/>
            <person name="Kuo A."/>
            <person name="Liang C."/>
            <person name="Lipzen A."/>
            <person name="Lutzoni F."/>
            <person name="Magnuson J."/>
            <person name="Mondo S."/>
            <person name="Nolan M."/>
            <person name="Ohm R."/>
            <person name="Pangilinan J."/>
            <person name="Park H.-J."/>
            <person name="Ramirez L."/>
            <person name="Alfaro M."/>
            <person name="Sun H."/>
            <person name="Tritt A."/>
            <person name="Yoshinaga Y."/>
            <person name="Zwiers L.-H."/>
            <person name="Turgeon B."/>
            <person name="Goodwin S."/>
            <person name="Spatafora J."/>
            <person name="Crous P."/>
            <person name="Grigoriev I."/>
        </authorList>
    </citation>
    <scope>NUCLEOTIDE SEQUENCE</scope>
    <source>
        <strain evidence="1">CBS 116005</strain>
    </source>
</reference>
<organism evidence="1 2">
    <name type="scientific">Teratosphaeria nubilosa</name>
    <dbReference type="NCBI Taxonomy" id="161662"/>
    <lineage>
        <taxon>Eukaryota</taxon>
        <taxon>Fungi</taxon>
        <taxon>Dikarya</taxon>
        <taxon>Ascomycota</taxon>
        <taxon>Pezizomycotina</taxon>
        <taxon>Dothideomycetes</taxon>
        <taxon>Dothideomycetidae</taxon>
        <taxon>Mycosphaerellales</taxon>
        <taxon>Teratosphaeriaceae</taxon>
        <taxon>Teratosphaeria</taxon>
    </lineage>
</organism>
<proteinExistence type="predicted"/>
<evidence type="ECO:0000313" key="1">
    <source>
        <dbReference type="EMBL" id="KAF2768589.1"/>
    </source>
</evidence>
<protein>
    <submittedName>
        <fullName evidence="1">Uncharacterized protein</fullName>
    </submittedName>
</protein>
<name>A0A6G1L7P9_9PEZI</name>
<dbReference type="AlphaFoldDB" id="A0A6G1L7P9"/>
<dbReference type="Proteomes" id="UP000799436">
    <property type="component" value="Unassembled WGS sequence"/>
</dbReference>
<accession>A0A6G1L7P9</accession>
<evidence type="ECO:0000313" key="2">
    <source>
        <dbReference type="Proteomes" id="UP000799436"/>
    </source>
</evidence>
<dbReference type="EMBL" id="ML995843">
    <property type="protein sequence ID" value="KAF2768589.1"/>
    <property type="molecule type" value="Genomic_DNA"/>
</dbReference>
<keyword evidence="2" id="KW-1185">Reference proteome</keyword>
<sequence>MAPRAQSDVTSQLFSVLCTVLRLGLHGKRLFRDVECHASCSNAVPESSQPMAGHTCFRSNARNGELQYWQCWTILEVRRGF</sequence>
<gene>
    <name evidence="1" type="ORF">EJ03DRAFT_118465</name>
</gene>